<keyword evidence="3" id="KW-1185">Reference proteome</keyword>
<evidence type="ECO:0000313" key="3">
    <source>
        <dbReference type="Proteomes" id="UP000315010"/>
    </source>
</evidence>
<evidence type="ECO:0000313" key="2">
    <source>
        <dbReference type="EMBL" id="TWT81693.1"/>
    </source>
</evidence>
<sequence>MSQHKSVYQKEHALPKRRCPRRGKPLNVTKANSVANEKMFQLLSRGLAKKPCYVPLALEEMFNLCAVASVRASRVTSQCHDAKANEKPV</sequence>
<reference evidence="2 3" key="1">
    <citation type="submission" date="2019-02" db="EMBL/GenBank/DDBJ databases">
        <title>Deep-cultivation of Planctomycetes and their phenomic and genomic characterization uncovers novel biology.</title>
        <authorList>
            <person name="Wiegand S."/>
            <person name="Jogler M."/>
            <person name="Boedeker C."/>
            <person name="Pinto D."/>
            <person name="Vollmers J."/>
            <person name="Rivas-Marin E."/>
            <person name="Kohn T."/>
            <person name="Peeters S.H."/>
            <person name="Heuer A."/>
            <person name="Rast P."/>
            <person name="Oberbeckmann S."/>
            <person name="Bunk B."/>
            <person name="Jeske O."/>
            <person name="Meyerdierks A."/>
            <person name="Storesund J.E."/>
            <person name="Kallscheuer N."/>
            <person name="Luecker S."/>
            <person name="Lage O.M."/>
            <person name="Pohl T."/>
            <person name="Merkel B.J."/>
            <person name="Hornburger P."/>
            <person name="Mueller R.-W."/>
            <person name="Bruemmer F."/>
            <person name="Labrenz M."/>
            <person name="Spormann A.M."/>
            <person name="Op Den Camp H."/>
            <person name="Overmann J."/>
            <person name="Amann R."/>
            <person name="Jetten M.S.M."/>
            <person name="Mascher T."/>
            <person name="Medema M.H."/>
            <person name="Devos D.P."/>
            <person name="Kaster A.-K."/>
            <person name="Ovreas L."/>
            <person name="Rohde M."/>
            <person name="Galperin M.Y."/>
            <person name="Jogler C."/>
        </authorList>
    </citation>
    <scope>NUCLEOTIDE SEQUENCE [LARGE SCALE GENOMIC DNA]</scope>
    <source>
        <strain evidence="2 3">CA13</strain>
    </source>
</reference>
<comment type="caution">
    <text evidence="2">The sequence shown here is derived from an EMBL/GenBank/DDBJ whole genome shotgun (WGS) entry which is preliminary data.</text>
</comment>
<accession>A0A5C5Z554</accession>
<feature type="compositionally biased region" description="Basic residues" evidence="1">
    <location>
        <begin position="15"/>
        <end position="24"/>
    </location>
</feature>
<protein>
    <submittedName>
        <fullName evidence="2">Uncharacterized protein</fullName>
    </submittedName>
</protein>
<proteinExistence type="predicted"/>
<feature type="region of interest" description="Disordered" evidence="1">
    <location>
        <begin position="1"/>
        <end position="26"/>
    </location>
</feature>
<dbReference type="Proteomes" id="UP000315010">
    <property type="component" value="Unassembled WGS sequence"/>
</dbReference>
<organism evidence="2 3">
    <name type="scientific">Novipirellula herctigrandis</name>
    <dbReference type="NCBI Taxonomy" id="2527986"/>
    <lineage>
        <taxon>Bacteria</taxon>
        <taxon>Pseudomonadati</taxon>
        <taxon>Planctomycetota</taxon>
        <taxon>Planctomycetia</taxon>
        <taxon>Pirellulales</taxon>
        <taxon>Pirellulaceae</taxon>
        <taxon>Novipirellula</taxon>
    </lineage>
</organism>
<dbReference type="EMBL" id="SJPJ01000001">
    <property type="protein sequence ID" value="TWT81693.1"/>
    <property type="molecule type" value="Genomic_DNA"/>
</dbReference>
<evidence type="ECO:0000256" key="1">
    <source>
        <dbReference type="SAM" id="MobiDB-lite"/>
    </source>
</evidence>
<dbReference type="AlphaFoldDB" id="A0A5C5Z554"/>
<gene>
    <name evidence="2" type="ORF">CA13_31460</name>
</gene>
<name>A0A5C5Z554_9BACT</name>